<sequence>MSVYSIYPLSLVGAIPDLDWECPQTPPPPAPPEAPPLPIFEQTPVKTFIDLEEEAEFKAGLLEEMARESRFGAYTAQLPHSEVDWSVSTEAIDAGVCPIPEAGCKGIKGASGHIGRRLKAHLGQIVHKPKFVMFRTMNIEFLDPSGLVSSPESVAMEWEPTTPVDTGRVVPDSQEDPFAFCFAVPDSTADSEEDLDRTG</sequence>
<dbReference type="EMBL" id="CP064749">
    <property type="protein sequence ID" value="QPC64548.1"/>
    <property type="molecule type" value="Genomic_DNA"/>
</dbReference>
<evidence type="ECO:0000313" key="2">
    <source>
        <dbReference type="EMBL" id="QPC64548.1"/>
    </source>
</evidence>
<organism evidence="1 3">
    <name type="scientific">Fusarium culmorum</name>
    <dbReference type="NCBI Taxonomy" id="5516"/>
    <lineage>
        <taxon>Eukaryota</taxon>
        <taxon>Fungi</taxon>
        <taxon>Dikarya</taxon>
        <taxon>Ascomycota</taxon>
        <taxon>Pezizomycotina</taxon>
        <taxon>Sordariomycetes</taxon>
        <taxon>Hypocreomycetidae</taxon>
        <taxon>Hypocreales</taxon>
        <taxon>Nectriaceae</taxon>
        <taxon>Fusarium</taxon>
    </lineage>
</organism>
<proteinExistence type="predicted"/>
<protein>
    <submittedName>
        <fullName evidence="1">Uncharacterized protein</fullName>
    </submittedName>
</protein>
<gene>
    <name evidence="1" type="ORF">FCULG_00007806</name>
    <name evidence="2" type="ORF">HYE67_006779</name>
</gene>
<evidence type="ECO:0000313" key="3">
    <source>
        <dbReference type="Proteomes" id="UP000241587"/>
    </source>
</evidence>
<dbReference type="Proteomes" id="UP000241587">
    <property type="component" value="Unassembled WGS sequence"/>
</dbReference>
<reference evidence="1 3" key="1">
    <citation type="submission" date="2018-02" db="EMBL/GenBank/DDBJ databases">
        <title>Fusarium culmorum secondary metabolites in fungal-bacterial-plant interactions.</title>
        <authorList>
            <person name="Schmidt R."/>
        </authorList>
    </citation>
    <scope>NUCLEOTIDE SEQUENCE [LARGE SCALE GENOMIC DNA]</scope>
    <source>
        <strain evidence="1 3">PV</strain>
    </source>
</reference>
<accession>A0A2T4H0P4</accession>
<dbReference type="AlphaFoldDB" id="A0A2T4H0P4"/>
<keyword evidence="3" id="KW-1185">Reference proteome</keyword>
<dbReference type="Proteomes" id="UP000663297">
    <property type="component" value="Chromosome 3"/>
</dbReference>
<dbReference type="EMBL" id="PVEM01000003">
    <property type="protein sequence ID" value="PTD09357.1"/>
    <property type="molecule type" value="Genomic_DNA"/>
</dbReference>
<evidence type="ECO:0000313" key="1">
    <source>
        <dbReference type="EMBL" id="PTD09357.1"/>
    </source>
</evidence>
<dbReference type="OMA" id="VAMEWEP"/>
<name>A0A2T4H0P4_FUSCU</name>
<dbReference type="OrthoDB" id="5105695at2759"/>
<reference evidence="2" key="2">
    <citation type="submission" date="2020-11" db="EMBL/GenBank/DDBJ databases">
        <title>The chromosome-scale genome resource for two endophytic Fusarium species: F. culmorum and F. pseudograminearum.</title>
        <authorList>
            <person name="Yuan Z."/>
        </authorList>
    </citation>
    <scope>NUCLEOTIDE SEQUENCE</scope>
    <source>
        <strain evidence="2">Class2-1B</strain>
    </source>
</reference>